<dbReference type="EMBL" id="CABFPH010000100">
    <property type="protein sequence ID" value="VUD74064.1"/>
    <property type="molecule type" value="Genomic_DNA"/>
</dbReference>
<proteinExistence type="predicted"/>
<dbReference type="OrthoDB" id="7999254at2"/>
<organism evidence="1 2">
    <name type="scientific">Methylobacterium symbioticum</name>
    <dbReference type="NCBI Taxonomy" id="2584084"/>
    <lineage>
        <taxon>Bacteria</taxon>
        <taxon>Pseudomonadati</taxon>
        <taxon>Pseudomonadota</taxon>
        <taxon>Alphaproteobacteria</taxon>
        <taxon>Hyphomicrobiales</taxon>
        <taxon>Methylobacteriaceae</taxon>
        <taxon>Methylobacterium</taxon>
    </lineage>
</organism>
<accession>A0A509EKD7</accession>
<protein>
    <submittedName>
        <fullName evidence="1">Uncharacterized protein</fullName>
    </submittedName>
</protein>
<reference evidence="1 2" key="1">
    <citation type="submission" date="2019-06" db="EMBL/GenBank/DDBJ databases">
        <authorList>
            <person name="Rodrigo-Torres L."/>
            <person name="Arahal R. D."/>
            <person name="Lucena T."/>
        </authorList>
    </citation>
    <scope>NUCLEOTIDE SEQUENCE [LARGE SCALE GENOMIC DNA]</scope>
    <source>
        <strain evidence="1 2">SB0023/3</strain>
    </source>
</reference>
<evidence type="ECO:0000313" key="2">
    <source>
        <dbReference type="Proteomes" id="UP000410984"/>
    </source>
</evidence>
<dbReference type="RefSeq" id="WP_142585239.1">
    <property type="nucleotide sequence ID" value="NZ_CABFPH010000100.1"/>
</dbReference>
<gene>
    <name evidence="1" type="ORF">MET9862_04689</name>
</gene>
<dbReference type="Proteomes" id="UP000410984">
    <property type="component" value="Unassembled WGS sequence"/>
</dbReference>
<name>A0A509EKD7_9HYPH</name>
<keyword evidence="2" id="KW-1185">Reference proteome</keyword>
<dbReference type="AlphaFoldDB" id="A0A509EKD7"/>
<evidence type="ECO:0000313" key="1">
    <source>
        <dbReference type="EMBL" id="VUD74064.1"/>
    </source>
</evidence>
<sequence length="69" mass="7507">MPNADPLLPRPTLVSPSHLARALDALRGDAASTAEVWQKLTQTYTVDLDAVAALMPAEEPEPVWLATRR</sequence>